<evidence type="ECO:0000313" key="1">
    <source>
        <dbReference type="EMBL" id="OGZ60922.1"/>
    </source>
</evidence>
<dbReference type="AlphaFoldDB" id="A0A1G2HEL0"/>
<proteinExistence type="predicted"/>
<dbReference type="Proteomes" id="UP000178835">
    <property type="component" value="Unassembled WGS sequence"/>
</dbReference>
<sequence length="104" mass="11829">MSNEEIVNLIQAKYPQLYPNEKIDILTSSLEKMSPVVKKALESFLSSGNNLELNLLGYSVEKLTKEHGMNEIAAYLTLDWIVREPEKAIESLKKGHDFVRFSNS</sequence>
<accession>A0A1G2HEL0</accession>
<protein>
    <submittedName>
        <fullName evidence="1">Uncharacterized protein</fullName>
    </submittedName>
</protein>
<evidence type="ECO:0000313" key="2">
    <source>
        <dbReference type="Proteomes" id="UP000178835"/>
    </source>
</evidence>
<name>A0A1G2HEL0_9BACT</name>
<organism evidence="1 2">
    <name type="scientific">Candidatus Spechtbacteria bacterium RIFCSPLOWO2_01_FULL_43_12</name>
    <dbReference type="NCBI Taxonomy" id="1802162"/>
    <lineage>
        <taxon>Bacteria</taxon>
        <taxon>Candidatus Spechtiibacteriota</taxon>
    </lineage>
</organism>
<comment type="caution">
    <text evidence="1">The sequence shown here is derived from an EMBL/GenBank/DDBJ whole genome shotgun (WGS) entry which is preliminary data.</text>
</comment>
<dbReference type="EMBL" id="MHOH01000010">
    <property type="protein sequence ID" value="OGZ60922.1"/>
    <property type="molecule type" value="Genomic_DNA"/>
</dbReference>
<reference evidence="1 2" key="1">
    <citation type="journal article" date="2016" name="Nat. Commun.">
        <title>Thousands of microbial genomes shed light on interconnected biogeochemical processes in an aquifer system.</title>
        <authorList>
            <person name="Anantharaman K."/>
            <person name="Brown C.T."/>
            <person name="Hug L.A."/>
            <person name="Sharon I."/>
            <person name="Castelle C.J."/>
            <person name="Probst A.J."/>
            <person name="Thomas B.C."/>
            <person name="Singh A."/>
            <person name="Wilkins M.J."/>
            <person name="Karaoz U."/>
            <person name="Brodie E.L."/>
            <person name="Williams K.H."/>
            <person name="Hubbard S.S."/>
            <person name="Banfield J.F."/>
        </authorList>
    </citation>
    <scope>NUCLEOTIDE SEQUENCE [LARGE SCALE GENOMIC DNA]</scope>
</reference>
<gene>
    <name evidence="1" type="ORF">A2919_00135</name>
</gene>